<dbReference type="AlphaFoldDB" id="A0A8J7YXS2"/>
<name>A0A8J7YXS2_9ARCH</name>
<organism evidence="2 3">
    <name type="scientific">Candidatus Sysuiplasma superficiale</name>
    <dbReference type="NCBI Taxonomy" id="2823368"/>
    <lineage>
        <taxon>Archaea</taxon>
        <taxon>Methanobacteriati</taxon>
        <taxon>Thermoplasmatota</taxon>
        <taxon>Thermoplasmata</taxon>
        <taxon>Candidatus Sysuiplasmatales</taxon>
        <taxon>Candidatus Sysuiplasmataceae</taxon>
        <taxon>Candidatus Sysuiplasma</taxon>
    </lineage>
</organism>
<protein>
    <submittedName>
        <fullName evidence="2">DUF1641 domain-containing protein</fullName>
    </submittedName>
</protein>
<gene>
    <name evidence="1" type="ORF">J9259_08555</name>
    <name evidence="2" type="ORF">KIY12_06475</name>
</gene>
<dbReference type="Proteomes" id="UP000716004">
    <property type="component" value="Unassembled WGS sequence"/>
</dbReference>
<dbReference type="PANTHER" id="PTHR38433:SF1">
    <property type="entry name" value="DUF1641 DOMAIN-CONTAINING PROTEIN"/>
    <property type="match status" value="1"/>
</dbReference>
<evidence type="ECO:0000313" key="1">
    <source>
        <dbReference type="EMBL" id="MBX8632545.1"/>
    </source>
</evidence>
<dbReference type="EMBL" id="JAHEAC010000055">
    <property type="protein sequence ID" value="MBX8644346.1"/>
    <property type="molecule type" value="Genomic_DNA"/>
</dbReference>
<accession>A0A8J7YXS2</accession>
<dbReference type="Pfam" id="PF07849">
    <property type="entry name" value="DUF1641"/>
    <property type="match status" value="1"/>
</dbReference>
<dbReference type="PANTHER" id="PTHR38433">
    <property type="match status" value="1"/>
</dbReference>
<proteinExistence type="predicted"/>
<dbReference type="InterPro" id="IPR012440">
    <property type="entry name" value="DUF1641"/>
</dbReference>
<dbReference type="EMBL" id="JAGVSJ010000034">
    <property type="protein sequence ID" value="MBX8632545.1"/>
    <property type="molecule type" value="Genomic_DNA"/>
</dbReference>
<reference evidence="2" key="1">
    <citation type="submission" date="2021-05" db="EMBL/GenBank/DDBJ databases">
        <title>Genomic insights into ecological role and evolution of a novel Thermoplasmata order Candidatus Sysuiplasmatales.</title>
        <authorList>
            <person name="Yuan Y."/>
        </authorList>
    </citation>
    <scope>NUCLEOTIDE SEQUENCE</scope>
    <source>
        <strain evidence="2">TUT19-bin139</strain>
        <strain evidence="1">YP2-bin.285</strain>
    </source>
</reference>
<evidence type="ECO:0000313" key="2">
    <source>
        <dbReference type="EMBL" id="MBX8644346.1"/>
    </source>
</evidence>
<evidence type="ECO:0000313" key="3">
    <source>
        <dbReference type="Proteomes" id="UP000750197"/>
    </source>
</evidence>
<sequence>MSGANSEGSVGVSLSAEEERQLREFLANLPRFNALVNNFSRMEEEGQIDALSAALAAVRFFKDGLNDEAIESLASAAGRIAEAAAAISSESSMSALKSLETEGESVSDLLKQISAMQKDGVFESLVSASYALKFLRDGLNDEAVENIASNLSEMLSLLRQYSALLSSGELVSALETLSRMQRDGTIEALADAAYVLKFLRDGLNDEALSNIASIFSQLLSQWNSLHGLIDMMSSPIAARVIRAITDESIEERLEAAQPKKGGMSLLSLSDPDVKKGVGVVFELLKIIGEEFGGKK</sequence>
<comment type="caution">
    <text evidence="2">The sequence shown here is derived from an EMBL/GenBank/DDBJ whole genome shotgun (WGS) entry which is preliminary data.</text>
</comment>
<dbReference type="Proteomes" id="UP000750197">
    <property type="component" value="Unassembled WGS sequence"/>
</dbReference>